<evidence type="ECO:0000256" key="1">
    <source>
        <dbReference type="SAM" id="Phobius"/>
    </source>
</evidence>
<evidence type="ECO:0000313" key="4">
    <source>
        <dbReference type="EMBL" id="MCQ4042116.1"/>
    </source>
</evidence>
<feature type="domain" description="DUF1648" evidence="2">
    <location>
        <begin position="141"/>
        <end position="187"/>
    </location>
</feature>
<feature type="transmembrane region" description="Helical" evidence="1">
    <location>
        <begin position="257"/>
        <end position="278"/>
    </location>
</feature>
<feature type="transmembrane region" description="Helical" evidence="1">
    <location>
        <begin position="80"/>
        <end position="97"/>
    </location>
</feature>
<dbReference type="RefSeq" id="WP_255926112.1">
    <property type="nucleotide sequence ID" value="NZ_JANFNH010000005.1"/>
</dbReference>
<dbReference type="PANTHER" id="PTHR37810:SF9">
    <property type="entry name" value="MEMBRANE PROTEIN"/>
    <property type="match status" value="1"/>
</dbReference>
<dbReference type="InterPro" id="IPR012867">
    <property type="entry name" value="DUF1648"/>
</dbReference>
<gene>
    <name evidence="4" type="ORF">NON19_08720</name>
</gene>
<name>A0ABT1P9R9_9ACTN</name>
<feature type="transmembrane region" description="Helical" evidence="1">
    <location>
        <begin position="225"/>
        <end position="251"/>
    </location>
</feature>
<feature type="transmembrane region" description="Helical" evidence="1">
    <location>
        <begin position="344"/>
        <end position="362"/>
    </location>
</feature>
<organism evidence="4 5">
    <name type="scientific">Streptantibioticus rubrisoli</name>
    <dbReference type="NCBI Taxonomy" id="1387313"/>
    <lineage>
        <taxon>Bacteria</taxon>
        <taxon>Bacillati</taxon>
        <taxon>Actinomycetota</taxon>
        <taxon>Actinomycetes</taxon>
        <taxon>Kitasatosporales</taxon>
        <taxon>Streptomycetaceae</taxon>
        <taxon>Streptantibioticus</taxon>
    </lineage>
</organism>
<dbReference type="InterPro" id="IPR043831">
    <property type="entry name" value="DUF5808"/>
</dbReference>
<reference evidence="4 5" key="1">
    <citation type="submission" date="2022-06" db="EMBL/GenBank/DDBJ databases">
        <title>Draft genome sequence of type strain Streptomyces rubrisoli DSM 42083.</title>
        <authorList>
            <person name="Duangmal K."/>
            <person name="Klaysubun C."/>
        </authorList>
    </citation>
    <scope>NUCLEOTIDE SEQUENCE [LARGE SCALE GENOMIC DNA]</scope>
    <source>
        <strain evidence="4 5">DSM 42083</strain>
    </source>
</reference>
<feature type="transmembrane region" description="Helical" evidence="1">
    <location>
        <begin position="182"/>
        <end position="204"/>
    </location>
</feature>
<feature type="transmembrane region" description="Helical" evidence="1">
    <location>
        <begin position="6"/>
        <end position="33"/>
    </location>
</feature>
<feature type="transmembrane region" description="Helical" evidence="1">
    <location>
        <begin position="54"/>
        <end position="74"/>
    </location>
</feature>
<dbReference type="Pfam" id="PF07853">
    <property type="entry name" value="DUF1648"/>
    <property type="match status" value="1"/>
</dbReference>
<keyword evidence="1" id="KW-0472">Membrane</keyword>
<protein>
    <submittedName>
        <fullName evidence="4">DUF1648 domain-containing protein</fullName>
    </submittedName>
</protein>
<feature type="transmembrane region" description="Helical" evidence="1">
    <location>
        <begin position="133"/>
        <end position="154"/>
    </location>
</feature>
<evidence type="ECO:0000313" key="5">
    <source>
        <dbReference type="Proteomes" id="UP001206206"/>
    </source>
</evidence>
<proteinExistence type="predicted"/>
<keyword evidence="1" id="KW-1133">Transmembrane helix</keyword>
<sequence length="363" mass="39053">MNSAALDAVLAVVITALAWLTPSLTNTTLPFGVRVPAERADAAVIGEQRARYRWLVAVGGLGLTTVWTALAATIGFPFPGVLPLLVLAMCLAAFVRARTAIVSAKRDEDWYRGLRQGVVTDTSLRTEPGRFPWLWSIPALLIVVGTAVTGVVVYPSLPGRLPVHFDAAGHADRYATKSVGSVFGPVFAQLGVTALLLVVSWLAFRARPELDPARPVDSARRHRRFSVRAVVSVLLLAACANLSMLVAAWSMWHAGSLSPVLVLLPLLIGLAVVVGIALRTGQAGSRLPEAPDAEREPDTGMVQRDDDRYWHAAGSVYVNRADPSLMVQKRSGFGWTFNFGNPRALLVFLLIIGVPLLLPLIVH</sequence>
<feature type="domain" description="DUF5808" evidence="3">
    <location>
        <begin position="321"/>
        <end position="344"/>
    </location>
</feature>
<evidence type="ECO:0000259" key="3">
    <source>
        <dbReference type="Pfam" id="PF19124"/>
    </source>
</evidence>
<dbReference type="Proteomes" id="UP001206206">
    <property type="component" value="Unassembled WGS sequence"/>
</dbReference>
<keyword evidence="1" id="KW-0812">Transmembrane</keyword>
<dbReference type="EMBL" id="JANFNH010000005">
    <property type="protein sequence ID" value="MCQ4042116.1"/>
    <property type="molecule type" value="Genomic_DNA"/>
</dbReference>
<accession>A0ABT1P9R9</accession>
<evidence type="ECO:0000259" key="2">
    <source>
        <dbReference type="Pfam" id="PF07853"/>
    </source>
</evidence>
<dbReference type="Pfam" id="PF19124">
    <property type="entry name" value="DUF5808"/>
    <property type="match status" value="1"/>
</dbReference>
<dbReference type="PANTHER" id="PTHR37810">
    <property type="entry name" value="IMMUNITY PROTEIN SDPI"/>
    <property type="match status" value="1"/>
</dbReference>
<comment type="caution">
    <text evidence="4">The sequence shown here is derived from an EMBL/GenBank/DDBJ whole genome shotgun (WGS) entry which is preliminary data.</text>
</comment>
<keyword evidence="5" id="KW-1185">Reference proteome</keyword>